<evidence type="ECO:0000313" key="2">
    <source>
        <dbReference type="Proteomes" id="UP001221757"/>
    </source>
</evidence>
<sequence>MLPSLHVFSPAQGFSTATYHQQAIASSGEVIAPSASSPLAASASPRTPQHSTMLVEPPVVSYYPKGAPLSIFPPLLGQKSVSWMQVFALVQQPKMLWSTWGPGKSLEHFADIEEVWIAYIDGAPELNASGADTGRRKPPLKLVDQYFQAYWRAPDDIKERSNIAKVWQRFREIPEWIDTHSRERDVSPNVIIDELQAMRVNTAQGNEPKGLNWLQLELMRLRKASKMIQPARRGNNRILIIFCSSI</sequence>
<keyword evidence="2" id="KW-1185">Reference proteome</keyword>
<dbReference type="Proteomes" id="UP001221757">
    <property type="component" value="Unassembled WGS sequence"/>
</dbReference>
<reference evidence="1" key="1">
    <citation type="submission" date="2023-03" db="EMBL/GenBank/DDBJ databases">
        <title>Massive genome expansion in bonnet fungi (Mycena s.s.) driven by repeated elements and novel gene families across ecological guilds.</title>
        <authorList>
            <consortium name="Lawrence Berkeley National Laboratory"/>
            <person name="Harder C.B."/>
            <person name="Miyauchi S."/>
            <person name="Viragh M."/>
            <person name="Kuo A."/>
            <person name="Thoen E."/>
            <person name="Andreopoulos B."/>
            <person name="Lu D."/>
            <person name="Skrede I."/>
            <person name="Drula E."/>
            <person name="Henrissat B."/>
            <person name="Morin E."/>
            <person name="Kohler A."/>
            <person name="Barry K."/>
            <person name="LaButti K."/>
            <person name="Morin E."/>
            <person name="Salamov A."/>
            <person name="Lipzen A."/>
            <person name="Mereny Z."/>
            <person name="Hegedus B."/>
            <person name="Baldrian P."/>
            <person name="Stursova M."/>
            <person name="Weitz H."/>
            <person name="Taylor A."/>
            <person name="Grigoriev I.V."/>
            <person name="Nagy L.G."/>
            <person name="Martin F."/>
            <person name="Kauserud H."/>
        </authorList>
    </citation>
    <scope>NUCLEOTIDE SEQUENCE</scope>
    <source>
        <strain evidence="1">CBHHK067</strain>
    </source>
</reference>
<evidence type="ECO:0000313" key="1">
    <source>
        <dbReference type="EMBL" id="KAJ7675076.1"/>
    </source>
</evidence>
<protein>
    <submittedName>
        <fullName evidence="1">Uncharacterized protein</fullName>
    </submittedName>
</protein>
<name>A0AAD7D5J1_MYCRO</name>
<dbReference type="EMBL" id="JARKIE010000153">
    <property type="protein sequence ID" value="KAJ7675076.1"/>
    <property type="molecule type" value="Genomic_DNA"/>
</dbReference>
<accession>A0AAD7D5J1</accession>
<comment type="caution">
    <text evidence="1">The sequence shown here is derived from an EMBL/GenBank/DDBJ whole genome shotgun (WGS) entry which is preliminary data.</text>
</comment>
<proteinExistence type="predicted"/>
<gene>
    <name evidence="1" type="ORF">B0H17DRAFT_1207941</name>
</gene>
<dbReference type="AlphaFoldDB" id="A0AAD7D5J1"/>
<organism evidence="1 2">
    <name type="scientific">Mycena rosella</name>
    <name type="common">Pink bonnet</name>
    <name type="synonym">Agaricus rosellus</name>
    <dbReference type="NCBI Taxonomy" id="1033263"/>
    <lineage>
        <taxon>Eukaryota</taxon>
        <taxon>Fungi</taxon>
        <taxon>Dikarya</taxon>
        <taxon>Basidiomycota</taxon>
        <taxon>Agaricomycotina</taxon>
        <taxon>Agaricomycetes</taxon>
        <taxon>Agaricomycetidae</taxon>
        <taxon>Agaricales</taxon>
        <taxon>Marasmiineae</taxon>
        <taxon>Mycenaceae</taxon>
        <taxon>Mycena</taxon>
    </lineage>
</organism>